<evidence type="ECO:0000256" key="2">
    <source>
        <dbReference type="ARBA" id="ARBA00022490"/>
    </source>
</evidence>
<dbReference type="InterPro" id="IPR008622">
    <property type="entry name" value="FliT"/>
</dbReference>
<name>A0A840MI43_9PROT</name>
<keyword evidence="7" id="KW-1185">Reference proteome</keyword>
<comment type="subcellular location">
    <subcellularLocation>
        <location evidence="1">Cytoplasm</location>
        <location evidence="1">Cytosol</location>
    </subcellularLocation>
</comment>
<reference evidence="6 7" key="1">
    <citation type="submission" date="2020-08" db="EMBL/GenBank/DDBJ databases">
        <title>Genomic Encyclopedia of Type Strains, Phase IV (KMG-IV): sequencing the most valuable type-strain genomes for metagenomic binning, comparative biology and taxonomic classification.</title>
        <authorList>
            <person name="Goeker M."/>
        </authorList>
    </citation>
    <scope>NUCLEOTIDE SEQUENCE [LARGE SCALE GENOMIC DNA]</scope>
    <source>
        <strain evidence="6 7">DSM 27165</strain>
    </source>
</reference>
<dbReference type="GO" id="GO:0044781">
    <property type="term" value="P:bacterial-type flagellum organization"/>
    <property type="evidence" value="ECO:0007669"/>
    <property type="project" value="UniProtKB-KW"/>
</dbReference>
<keyword evidence="2" id="KW-0963">Cytoplasm</keyword>
<evidence type="ECO:0000256" key="1">
    <source>
        <dbReference type="ARBA" id="ARBA00004514"/>
    </source>
</evidence>
<evidence type="ECO:0000313" key="7">
    <source>
        <dbReference type="Proteomes" id="UP000575898"/>
    </source>
</evidence>
<proteinExistence type="predicted"/>
<keyword evidence="3" id="KW-1005">Bacterial flagellum biogenesis</keyword>
<dbReference type="Proteomes" id="UP000575898">
    <property type="component" value="Unassembled WGS sequence"/>
</dbReference>
<keyword evidence="4" id="KW-0143">Chaperone</keyword>
<sequence>MTSEELIATYRELHSLSQHMLDLARQEQWEPLLALDATRAAMLATVAGIDIGAFDLSQTIQTELRDMIAAILAADQQTVTLTEVWLSELRDILASASNERKITDAYR</sequence>
<accession>A0A840MI43</accession>
<protein>
    <recommendedName>
        <fullName evidence="5">Flagellar protein FliT</fullName>
    </recommendedName>
</protein>
<dbReference type="EMBL" id="JACHHY010000001">
    <property type="protein sequence ID" value="MBB5016859.1"/>
    <property type="molecule type" value="Genomic_DNA"/>
</dbReference>
<evidence type="ECO:0000256" key="5">
    <source>
        <dbReference type="ARBA" id="ARBA00093797"/>
    </source>
</evidence>
<evidence type="ECO:0000313" key="6">
    <source>
        <dbReference type="EMBL" id="MBB5016859.1"/>
    </source>
</evidence>
<organism evidence="6 7">
    <name type="scientific">Chitinivorax tropicus</name>
    <dbReference type="NCBI Taxonomy" id="714531"/>
    <lineage>
        <taxon>Bacteria</taxon>
        <taxon>Pseudomonadati</taxon>
        <taxon>Pseudomonadota</taxon>
        <taxon>Betaproteobacteria</taxon>
        <taxon>Chitinivorax</taxon>
    </lineage>
</organism>
<comment type="caution">
    <text evidence="6">The sequence shown here is derived from an EMBL/GenBank/DDBJ whole genome shotgun (WGS) entry which is preliminary data.</text>
</comment>
<evidence type="ECO:0000256" key="3">
    <source>
        <dbReference type="ARBA" id="ARBA00022795"/>
    </source>
</evidence>
<gene>
    <name evidence="6" type="ORF">HNQ59_000121</name>
</gene>
<dbReference type="Gene3D" id="1.20.58.380">
    <property type="entry name" value="Flagellar protein flit"/>
    <property type="match status" value="1"/>
</dbReference>
<evidence type="ECO:0000256" key="4">
    <source>
        <dbReference type="ARBA" id="ARBA00023186"/>
    </source>
</evidence>
<dbReference type="Pfam" id="PF05400">
    <property type="entry name" value="FliT"/>
    <property type="match status" value="1"/>
</dbReference>
<dbReference type="RefSeq" id="WP_184033723.1">
    <property type="nucleotide sequence ID" value="NZ_JACHHY010000001.1"/>
</dbReference>
<dbReference type="AlphaFoldDB" id="A0A840MI43"/>